<dbReference type="Gene3D" id="3.40.50.2300">
    <property type="match status" value="1"/>
</dbReference>
<dbReference type="SMART" id="SM00862">
    <property type="entry name" value="Trans_reg_C"/>
    <property type="match status" value="1"/>
</dbReference>
<keyword evidence="4" id="KW-0805">Transcription regulation</keyword>
<evidence type="ECO:0000256" key="3">
    <source>
        <dbReference type="ARBA" id="ARBA00023012"/>
    </source>
</evidence>
<dbReference type="GO" id="GO:0000976">
    <property type="term" value="F:transcription cis-regulatory region binding"/>
    <property type="evidence" value="ECO:0007669"/>
    <property type="project" value="TreeGrafter"/>
</dbReference>
<proteinExistence type="predicted"/>
<evidence type="ECO:0000256" key="6">
    <source>
        <dbReference type="ARBA" id="ARBA00023163"/>
    </source>
</evidence>
<dbReference type="PANTHER" id="PTHR48111">
    <property type="entry name" value="REGULATOR OF RPOS"/>
    <property type="match status" value="1"/>
</dbReference>
<dbReference type="GO" id="GO:0005829">
    <property type="term" value="C:cytosol"/>
    <property type="evidence" value="ECO:0007669"/>
    <property type="project" value="TreeGrafter"/>
</dbReference>
<evidence type="ECO:0000259" key="11">
    <source>
        <dbReference type="PROSITE" id="PS51755"/>
    </source>
</evidence>
<keyword evidence="2 8" id="KW-0597">Phosphoprotein</keyword>
<dbReference type="Proteomes" id="UP000653127">
    <property type="component" value="Unassembled WGS sequence"/>
</dbReference>
<dbReference type="CDD" id="cd00383">
    <property type="entry name" value="trans_reg_C"/>
    <property type="match status" value="1"/>
</dbReference>
<dbReference type="Pfam" id="PF00072">
    <property type="entry name" value="Response_reg"/>
    <property type="match status" value="1"/>
</dbReference>
<evidence type="ECO:0000256" key="8">
    <source>
        <dbReference type="PROSITE-ProRule" id="PRU00169"/>
    </source>
</evidence>
<dbReference type="InterPro" id="IPR001789">
    <property type="entry name" value="Sig_transdc_resp-reg_receiver"/>
</dbReference>
<reference evidence="12" key="1">
    <citation type="submission" date="2020-08" db="EMBL/GenBank/DDBJ databases">
        <title>Genome public.</title>
        <authorList>
            <person name="Liu C."/>
            <person name="Sun Q."/>
        </authorList>
    </citation>
    <scope>NUCLEOTIDE SEQUENCE</scope>
    <source>
        <strain evidence="12">NSJ-31</strain>
    </source>
</reference>
<name>A0A926DZ55_9FIRM</name>
<dbReference type="AlphaFoldDB" id="A0A926DZ55"/>
<dbReference type="GO" id="GO:0006355">
    <property type="term" value="P:regulation of DNA-templated transcription"/>
    <property type="evidence" value="ECO:0007669"/>
    <property type="project" value="InterPro"/>
</dbReference>
<dbReference type="EMBL" id="JACRST010000007">
    <property type="protein sequence ID" value="MBC8546613.1"/>
    <property type="molecule type" value="Genomic_DNA"/>
</dbReference>
<evidence type="ECO:0000256" key="1">
    <source>
        <dbReference type="ARBA" id="ARBA00018672"/>
    </source>
</evidence>
<dbReference type="CDD" id="cd17574">
    <property type="entry name" value="REC_OmpR"/>
    <property type="match status" value="1"/>
</dbReference>
<dbReference type="InterPro" id="IPR039420">
    <property type="entry name" value="WalR-like"/>
</dbReference>
<dbReference type="GO" id="GO:0000156">
    <property type="term" value="F:phosphorelay response regulator activity"/>
    <property type="evidence" value="ECO:0007669"/>
    <property type="project" value="TreeGrafter"/>
</dbReference>
<organism evidence="12 13">
    <name type="scientific">Ligaoa zhengdingensis</name>
    <dbReference type="NCBI Taxonomy" id="2763658"/>
    <lineage>
        <taxon>Bacteria</taxon>
        <taxon>Bacillati</taxon>
        <taxon>Bacillota</taxon>
        <taxon>Clostridia</taxon>
        <taxon>Eubacteriales</taxon>
        <taxon>Oscillospiraceae</taxon>
        <taxon>Ligaoa</taxon>
    </lineage>
</organism>
<dbReference type="Gene3D" id="1.10.10.10">
    <property type="entry name" value="Winged helix-like DNA-binding domain superfamily/Winged helix DNA-binding domain"/>
    <property type="match status" value="1"/>
</dbReference>
<dbReference type="InterPro" id="IPR001867">
    <property type="entry name" value="OmpR/PhoB-type_DNA-bd"/>
</dbReference>
<dbReference type="PANTHER" id="PTHR48111:SF40">
    <property type="entry name" value="PHOSPHATE REGULON TRANSCRIPTIONAL REGULATORY PROTEIN PHOB"/>
    <property type="match status" value="1"/>
</dbReference>
<comment type="function">
    <text evidence="7">May play the central regulatory role in sporulation. It may be an element of the effector pathway responsible for the activation of sporulation genes in response to nutritional stress. Spo0A may act in concert with spo0H (a sigma factor) to control the expression of some genes that are critical to the sporulation process.</text>
</comment>
<feature type="domain" description="OmpR/PhoB-type" evidence="11">
    <location>
        <begin position="129"/>
        <end position="224"/>
    </location>
</feature>
<dbReference type="SUPFAM" id="SSF52172">
    <property type="entry name" value="CheY-like"/>
    <property type="match status" value="1"/>
</dbReference>
<evidence type="ECO:0000313" key="12">
    <source>
        <dbReference type="EMBL" id="MBC8546613.1"/>
    </source>
</evidence>
<keyword evidence="6" id="KW-0804">Transcription</keyword>
<dbReference type="PROSITE" id="PS50110">
    <property type="entry name" value="RESPONSE_REGULATORY"/>
    <property type="match status" value="1"/>
</dbReference>
<evidence type="ECO:0000313" key="13">
    <source>
        <dbReference type="Proteomes" id="UP000653127"/>
    </source>
</evidence>
<dbReference type="Pfam" id="PF00486">
    <property type="entry name" value="Trans_reg_C"/>
    <property type="match status" value="1"/>
</dbReference>
<dbReference type="Gene3D" id="6.10.250.690">
    <property type="match status" value="1"/>
</dbReference>
<evidence type="ECO:0000256" key="7">
    <source>
        <dbReference type="ARBA" id="ARBA00024867"/>
    </source>
</evidence>
<evidence type="ECO:0000256" key="2">
    <source>
        <dbReference type="ARBA" id="ARBA00022553"/>
    </source>
</evidence>
<feature type="modified residue" description="4-aspartylphosphate" evidence="8">
    <location>
        <position position="53"/>
    </location>
</feature>
<evidence type="ECO:0000256" key="5">
    <source>
        <dbReference type="ARBA" id="ARBA00023125"/>
    </source>
</evidence>
<keyword evidence="5 9" id="KW-0238">DNA-binding</keyword>
<dbReference type="InterPro" id="IPR036388">
    <property type="entry name" value="WH-like_DNA-bd_sf"/>
</dbReference>
<protein>
    <recommendedName>
        <fullName evidence="1">Stage 0 sporulation protein A homolog</fullName>
    </recommendedName>
</protein>
<dbReference type="FunFam" id="1.10.10.10:FF:000018">
    <property type="entry name" value="DNA-binding response regulator ResD"/>
    <property type="match status" value="1"/>
</dbReference>
<sequence length="230" mass="25953">MQKILIVDDDSAIAELMSDALEDEGYATHICGDGKEALDFLVHAPDVALILLDVMMPRMDGLELCRHIRDTVSCPILFVTAKNRTLDTLLGLEMGGDDYIFKPFVVEELVARVRAHLRRERRSAATDAGDRVRFEGIELHKDSLEAYRDGKLVALSPREFRLLYYFIKNAGKVLTREQIFNAVWGVDYGDIGTVAVNIKNLRAKIDPRGEYIKTVWGVGYKLVRPEEAAR</sequence>
<dbReference type="SMART" id="SM00448">
    <property type="entry name" value="REC"/>
    <property type="match status" value="1"/>
</dbReference>
<evidence type="ECO:0000256" key="9">
    <source>
        <dbReference type="PROSITE-ProRule" id="PRU01091"/>
    </source>
</evidence>
<evidence type="ECO:0000256" key="4">
    <source>
        <dbReference type="ARBA" id="ARBA00023015"/>
    </source>
</evidence>
<accession>A0A926DZ55</accession>
<gene>
    <name evidence="12" type="ORF">H8711_06650</name>
</gene>
<dbReference type="GO" id="GO:0032993">
    <property type="term" value="C:protein-DNA complex"/>
    <property type="evidence" value="ECO:0007669"/>
    <property type="project" value="TreeGrafter"/>
</dbReference>
<keyword evidence="13" id="KW-1185">Reference proteome</keyword>
<feature type="DNA-binding region" description="OmpR/PhoB-type" evidence="9">
    <location>
        <begin position="129"/>
        <end position="224"/>
    </location>
</feature>
<feature type="domain" description="Response regulatory" evidence="10">
    <location>
        <begin position="3"/>
        <end position="117"/>
    </location>
</feature>
<dbReference type="InterPro" id="IPR011006">
    <property type="entry name" value="CheY-like_superfamily"/>
</dbReference>
<dbReference type="FunFam" id="3.40.50.2300:FF:000001">
    <property type="entry name" value="DNA-binding response regulator PhoB"/>
    <property type="match status" value="1"/>
</dbReference>
<evidence type="ECO:0000259" key="10">
    <source>
        <dbReference type="PROSITE" id="PS50110"/>
    </source>
</evidence>
<dbReference type="PROSITE" id="PS51755">
    <property type="entry name" value="OMPR_PHOB"/>
    <property type="match status" value="1"/>
</dbReference>
<comment type="caution">
    <text evidence="12">The sequence shown here is derived from an EMBL/GenBank/DDBJ whole genome shotgun (WGS) entry which is preliminary data.</text>
</comment>
<keyword evidence="3" id="KW-0902">Two-component regulatory system</keyword>